<dbReference type="AlphaFoldDB" id="A0A1G5PK50"/>
<feature type="domain" description="Thiol:disulfide interchange protein DsbD N-terminal" evidence="1">
    <location>
        <begin position="87"/>
        <end position="187"/>
    </location>
</feature>
<reference evidence="2 3" key="1">
    <citation type="submission" date="2016-10" db="EMBL/GenBank/DDBJ databases">
        <authorList>
            <person name="de Groot N.N."/>
        </authorList>
    </citation>
    <scope>NUCLEOTIDE SEQUENCE [LARGE SCALE GENOMIC DNA]</scope>
    <source>
        <strain evidence="2 3">U95</strain>
    </source>
</reference>
<dbReference type="EMBL" id="FMWG01000001">
    <property type="protein sequence ID" value="SCZ49887.1"/>
    <property type="molecule type" value="Genomic_DNA"/>
</dbReference>
<dbReference type="Proteomes" id="UP000198767">
    <property type="component" value="Unassembled WGS sequence"/>
</dbReference>
<dbReference type="STRING" id="1156985.SAMN04488118_101181"/>
<evidence type="ECO:0000259" key="1">
    <source>
        <dbReference type="Pfam" id="PF11412"/>
    </source>
</evidence>
<sequence length="314" mass="33508">MALAQDTRKHFAWLSNLRDLTYRSRSRLLAFSQTQRTSKPMTHRFAYTLAALIVSSSLAALPTTGQAQAVPDDLVQLDILDGGTTKRGTVLGALRVTLAPGWKTYWRIPGEAGIPPSFTWKGSKNVGNVAITWPTPEVFETSGMQTIGYHDQMILPVEITPQNSSKPVKLKGRMGLGVCKDVCVPAELSFSHELNDAAERNPAIVAAVASRPYSASEAGVKKVTCSMAPSTYGMKITARIAMPSAGGTEVAIIEPGTNAYVAGEAKSQREGNTLLTTAEFYPIETTGAAIDRSAVRITVLGEKHAVDIKGCSAG</sequence>
<dbReference type="InterPro" id="IPR028250">
    <property type="entry name" value="DsbDN"/>
</dbReference>
<evidence type="ECO:0000313" key="2">
    <source>
        <dbReference type="EMBL" id="SCZ49887.1"/>
    </source>
</evidence>
<dbReference type="Pfam" id="PF11412">
    <property type="entry name" value="DsbD_N"/>
    <property type="match status" value="1"/>
</dbReference>
<keyword evidence="3" id="KW-1185">Reference proteome</keyword>
<proteinExistence type="predicted"/>
<evidence type="ECO:0000313" key="3">
    <source>
        <dbReference type="Proteomes" id="UP000198767"/>
    </source>
</evidence>
<protein>
    <submittedName>
        <fullName evidence="2">Thiol-disulfide interchange protein, contains DsbC and DsbD domains</fullName>
    </submittedName>
</protein>
<gene>
    <name evidence="2" type="ORF">SAMN04488118_101181</name>
</gene>
<name>A0A1G5PK50_9RHOB</name>
<accession>A0A1G5PK50</accession>
<organism evidence="2 3">
    <name type="scientific">Epibacterium ulvae</name>
    <dbReference type="NCBI Taxonomy" id="1156985"/>
    <lineage>
        <taxon>Bacteria</taxon>
        <taxon>Pseudomonadati</taxon>
        <taxon>Pseudomonadota</taxon>
        <taxon>Alphaproteobacteria</taxon>
        <taxon>Rhodobacterales</taxon>
        <taxon>Roseobacteraceae</taxon>
        <taxon>Epibacterium</taxon>
    </lineage>
</organism>